<sequence length="291" mass="33138">MFQDFRYSDTAHLSRSDEVLKLKNFKKDATLKLSKSSNQEWYEHVGPEVASPQDGKVTRWRRDCAWLMISRCSRSQCQIQVQGTSSIQKSMITTTYSQEKVKTCEEYSQEVLGFSDNSESGNPTLIFEPIIAKSSPSLTPFEGGDFILEEIEAYLASDPVPPGIDDAEFDPEGDIRLIEEMLNNDPYSPLLPKDLKCEELKSVKPSIDEPPKLKLKDLPSHLEYAFLEGTNKLPVIIAKNLKDEEKERLIKVLKSHKQAITWKLSDIKVIGPQFCTHKILMEDDFKLAVQH</sequence>
<dbReference type="EMBL" id="BQNB010011804">
    <property type="protein sequence ID" value="GJS95375.1"/>
    <property type="molecule type" value="Genomic_DNA"/>
</dbReference>
<keyword evidence="2" id="KW-1185">Reference proteome</keyword>
<accession>A0ABQ4ZZE6</accession>
<reference evidence="1" key="2">
    <citation type="submission" date="2022-01" db="EMBL/GenBank/DDBJ databases">
        <authorList>
            <person name="Yamashiro T."/>
            <person name="Shiraishi A."/>
            <person name="Satake H."/>
            <person name="Nakayama K."/>
        </authorList>
    </citation>
    <scope>NUCLEOTIDE SEQUENCE</scope>
</reference>
<protein>
    <recommendedName>
        <fullName evidence="3">Reverse transcriptase domain-containing protein</fullName>
    </recommendedName>
</protein>
<name>A0ABQ4ZZE6_9ASTR</name>
<evidence type="ECO:0000313" key="1">
    <source>
        <dbReference type="EMBL" id="GJS95375.1"/>
    </source>
</evidence>
<evidence type="ECO:0008006" key="3">
    <source>
        <dbReference type="Google" id="ProtNLM"/>
    </source>
</evidence>
<dbReference type="Proteomes" id="UP001151760">
    <property type="component" value="Unassembled WGS sequence"/>
</dbReference>
<evidence type="ECO:0000313" key="2">
    <source>
        <dbReference type="Proteomes" id="UP001151760"/>
    </source>
</evidence>
<reference evidence="1" key="1">
    <citation type="journal article" date="2022" name="Int. J. Mol. Sci.">
        <title>Draft Genome of Tanacetum Coccineum: Genomic Comparison of Closely Related Tanacetum-Family Plants.</title>
        <authorList>
            <person name="Yamashiro T."/>
            <person name="Shiraishi A."/>
            <person name="Nakayama K."/>
            <person name="Satake H."/>
        </authorList>
    </citation>
    <scope>NUCLEOTIDE SEQUENCE</scope>
</reference>
<proteinExistence type="predicted"/>
<organism evidence="1 2">
    <name type="scientific">Tanacetum coccineum</name>
    <dbReference type="NCBI Taxonomy" id="301880"/>
    <lineage>
        <taxon>Eukaryota</taxon>
        <taxon>Viridiplantae</taxon>
        <taxon>Streptophyta</taxon>
        <taxon>Embryophyta</taxon>
        <taxon>Tracheophyta</taxon>
        <taxon>Spermatophyta</taxon>
        <taxon>Magnoliopsida</taxon>
        <taxon>eudicotyledons</taxon>
        <taxon>Gunneridae</taxon>
        <taxon>Pentapetalae</taxon>
        <taxon>asterids</taxon>
        <taxon>campanulids</taxon>
        <taxon>Asterales</taxon>
        <taxon>Asteraceae</taxon>
        <taxon>Asteroideae</taxon>
        <taxon>Anthemideae</taxon>
        <taxon>Anthemidinae</taxon>
        <taxon>Tanacetum</taxon>
    </lineage>
</organism>
<gene>
    <name evidence="1" type="ORF">Tco_0802343</name>
</gene>
<comment type="caution">
    <text evidence="1">The sequence shown here is derived from an EMBL/GenBank/DDBJ whole genome shotgun (WGS) entry which is preliminary data.</text>
</comment>